<organism evidence="1 2">
    <name type="scientific">Hyalomma asiaticum</name>
    <name type="common">Tick</name>
    <dbReference type="NCBI Taxonomy" id="266040"/>
    <lineage>
        <taxon>Eukaryota</taxon>
        <taxon>Metazoa</taxon>
        <taxon>Ecdysozoa</taxon>
        <taxon>Arthropoda</taxon>
        <taxon>Chelicerata</taxon>
        <taxon>Arachnida</taxon>
        <taxon>Acari</taxon>
        <taxon>Parasitiformes</taxon>
        <taxon>Ixodida</taxon>
        <taxon>Ixodoidea</taxon>
        <taxon>Ixodidae</taxon>
        <taxon>Hyalomminae</taxon>
        <taxon>Hyalomma</taxon>
    </lineage>
</organism>
<protein>
    <submittedName>
        <fullName evidence="1">Uncharacterized protein</fullName>
    </submittedName>
</protein>
<sequence length="376" mass="40134">MDPQLRMLLETSYEAIVDAGYDPDTLRKRNIGVFIGNTTSDSSVAYQKDAKKMDGYFALGCCTAMFSNRVSFSLDVQGPSMTIDTACTSSMVALCEAVLALRSGRCEAAIVGGANLNLDPHLALNFKRLGVLSEDGKCKTFDASEDGYVRSEAIGCMFLQRISDARRIYAKVINANANTDGYKPEGIPYPSASAHELLLRATYAEANVDPRKVEYVEAHGTGTKAASPQELTAISSALCPPGREKPLKVGSVKSNMGHAESASGIASVAKVILAMETGTIAANLHFKEPRPDIPSLHDGRVEVVARPTQFYGGLVGISSQGIGGTNAHAIFEPKQGLHVDDLPREKTDLPRLVLMAGRNKASLLVSAKKVVADNLL</sequence>
<dbReference type="Proteomes" id="UP000821845">
    <property type="component" value="Chromosome 10"/>
</dbReference>
<proteinExistence type="predicted"/>
<evidence type="ECO:0000313" key="1">
    <source>
        <dbReference type="EMBL" id="KAH6942445.1"/>
    </source>
</evidence>
<comment type="caution">
    <text evidence="1">The sequence shown here is derived from an EMBL/GenBank/DDBJ whole genome shotgun (WGS) entry which is preliminary data.</text>
</comment>
<accession>A0ACB7T683</accession>
<dbReference type="EMBL" id="CM023490">
    <property type="protein sequence ID" value="KAH6942445.1"/>
    <property type="molecule type" value="Genomic_DNA"/>
</dbReference>
<reference evidence="1" key="1">
    <citation type="submission" date="2020-05" db="EMBL/GenBank/DDBJ databases">
        <title>Large-scale comparative analyses of tick genomes elucidate their genetic diversity and vector capacities.</title>
        <authorList>
            <person name="Jia N."/>
            <person name="Wang J."/>
            <person name="Shi W."/>
            <person name="Du L."/>
            <person name="Sun Y."/>
            <person name="Zhan W."/>
            <person name="Jiang J."/>
            <person name="Wang Q."/>
            <person name="Zhang B."/>
            <person name="Ji P."/>
            <person name="Sakyi L.B."/>
            <person name="Cui X."/>
            <person name="Yuan T."/>
            <person name="Jiang B."/>
            <person name="Yang W."/>
            <person name="Lam T.T.-Y."/>
            <person name="Chang Q."/>
            <person name="Ding S."/>
            <person name="Wang X."/>
            <person name="Zhu J."/>
            <person name="Ruan X."/>
            <person name="Zhao L."/>
            <person name="Wei J."/>
            <person name="Que T."/>
            <person name="Du C."/>
            <person name="Cheng J."/>
            <person name="Dai P."/>
            <person name="Han X."/>
            <person name="Huang E."/>
            <person name="Gao Y."/>
            <person name="Liu J."/>
            <person name="Shao H."/>
            <person name="Ye R."/>
            <person name="Li L."/>
            <person name="Wei W."/>
            <person name="Wang X."/>
            <person name="Wang C."/>
            <person name="Yang T."/>
            <person name="Huo Q."/>
            <person name="Li W."/>
            <person name="Guo W."/>
            <person name="Chen H."/>
            <person name="Zhou L."/>
            <person name="Ni X."/>
            <person name="Tian J."/>
            <person name="Zhou Y."/>
            <person name="Sheng Y."/>
            <person name="Liu T."/>
            <person name="Pan Y."/>
            <person name="Xia L."/>
            <person name="Li J."/>
            <person name="Zhao F."/>
            <person name="Cao W."/>
        </authorList>
    </citation>
    <scope>NUCLEOTIDE SEQUENCE</scope>
    <source>
        <strain evidence="1">Hyas-2018</strain>
    </source>
</reference>
<gene>
    <name evidence="1" type="ORF">HPB50_005757</name>
</gene>
<keyword evidence="2" id="KW-1185">Reference proteome</keyword>
<name>A0ACB7T683_HYAAI</name>
<evidence type="ECO:0000313" key="2">
    <source>
        <dbReference type="Proteomes" id="UP000821845"/>
    </source>
</evidence>